<protein>
    <submittedName>
        <fullName evidence="9">TRAF-type domain-containing protein</fullName>
    </submittedName>
</protein>
<evidence type="ECO:0000256" key="5">
    <source>
        <dbReference type="PROSITE-ProRule" id="PRU00207"/>
    </source>
</evidence>
<dbReference type="PANTHER" id="PTHR15933:SF20">
    <property type="entry name" value="F-BOX DOMAIN-CONTAINING PROTEIN"/>
    <property type="match status" value="1"/>
</dbReference>
<dbReference type="AlphaFoldDB" id="A0A0N5D0E3"/>
<dbReference type="InterPro" id="IPR031890">
    <property type="entry name" value="Fbxo30/Fbxo40"/>
</dbReference>
<dbReference type="EMBL" id="UYYF01004402">
    <property type="protein sequence ID" value="VDN03587.1"/>
    <property type="molecule type" value="Genomic_DNA"/>
</dbReference>
<keyword evidence="1 5" id="KW-0479">Metal-binding</keyword>
<dbReference type="STRING" id="103827.A0A0N5D0E3"/>
<evidence type="ECO:0000259" key="6">
    <source>
        <dbReference type="PROSITE" id="PS50145"/>
    </source>
</evidence>
<organism evidence="9">
    <name type="scientific">Thelazia callipaeda</name>
    <name type="common">Oriental eyeworm</name>
    <name type="synonym">Parasitic nematode</name>
    <dbReference type="NCBI Taxonomy" id="103827"/>
    <lineage>
        <taxon>Eukaryota</taxon>
        <taxon>Metazoa</taxon>
        <taxon>Ecdysozoa</taxon>
        <taxon>Nematoda</taxon>
        <taxon>Chromadorea</taxon>
        <taxon>Rhabditida</taxon>
        <taxon>Spirurina</taxon>
        <taxon>Spiruromorpha</taxon>
        <taxon>Thelazioidea</taxon>
        <taxon>Thelaziidae</taxon>
        <taxon>Thelazia</taxon>
    </lineage>
</organism>
<dbReference type="InterPro" id="IPR001810">
    <property type="entry name" value="F-box_dom"/>
</dbReference>
<proteinExistence type="predicted"/>
<evidence type="ECO:0000256" key="2">
    <source>
        <dbReference type="ARBA" id="ARBA00022771"/>
    </source>
</evidence>
<evidence type="ECO:0000313" key="8">
    <source>
        <dbReference type="Proteomes" id="UP000276776"/>
    </source>
</evidence>
<dbReference type="Pfam" id="PF15965">
    <property type="entry name" value="zf-TRAF_2"/>
    <property type="match status" value="1"/>
</dbReference>
<feature type="domain" description="TRAF-type" evidence="6">
    <location>
        <begin position="57"/>
        <end position="99"/>
    </location>
</feature>
<dbReference type="InterPro" id="IPR043013">
    <property type="entry name" value="Znf_TRAF_N"/>
</dbReference>
<dbReference type="GO" id="GO:0061630">
    <property type="term" value="F:ubiquitin protein ligase activity"/>
    <property type="evidence" value="ECO:0007669"/>
    <property type="project" value="InterPro"/>
</dbReference>
<keyword evidence="3" id="KW-0833">Ubl conjugation pathway</keyword>
<dbReference type="GO" id="GO:0008270">
    <property type="term" value="F:zinc ion binding"/>
    <property type="evidence" value="ECO:0007669"/>
    <property type="project" value="UniProtKB-KW"/>
</dbReference>
<dbReference type="OMA" id="VHIKWER"/>
<sequence>MLSAPISCNFECTNSTDIDDHVHCTYCFRIDCRYNLCTVHPCPECRIMLHACKLEDHLLICPKSFVPCLCEAFGCPVIIRRERMAQHLKHCCAWVIFCCVQWNRRTLSNYAKRKLKRVAKGLEKWEAAYEVDDDHEIDVCAALVDQDVVIDSYRTSRADRKRLTDFYNPCHPLMPLRLSLQKPSSFADEDSSDEENRQKERQLELKRSPFESCYLCKADPGSQHLHVLGNISFEANQEITEDKEITPVKRLLLPPFYEERNLCLNIVRERFSVFTRKSENMPCVQKGVCVYTYFCNENFRRDEYLEHYKLSHMIATECIGRCPLYVDGCPFYYHKMEPCWGKLRYCHYLNCTVLEPPLTPVLTHDGCPVCDLPPLIFFHILQYLDSASLRCLSSTSKLMRFKCFQTASNSAMVHIKWERCESGNWSEKCYMWEFSKCLKPIHEWKNNSMMVLTTHLRNCKFNIPEKIFSSRIGMLPTRKESFLSTVRPIGSGNRRVIGNIINSINS</sequence>
<dbReference type="WBParaSite" id="TCLT_0000626501-mRNA-1">
    <property type="protein sequence ID" value="TCLT_0000626501-mRNA-1"/>
    <property type="gene ID" value="TCLT_0000626501"/>
</dbReference>
<keyword evidence="8" id="KW-1185">Reference proteome</keyword>
<keyword evidence="2 5" id="KW-0863">Zinc-finger</keyword>
<dbReference type="Proteomes" id="UP000276776">
    <property type="component" value="Unassembled WGS sequence"/>
</dbReference>
<evidence type="ECO:0000313" key="7">
    <source>
        <dbReference type="EMBL" id="VDN03587.1"/>
    </source>
</evidence>
<reference evidence="7 8" key="2">
    <citation type="submission" date="2018-11" db="EMBL/GenBank/DDBJ databases">
        <authorList>
            <consortium name="Pathogen Informatics"/>
        </authorList>
    </citation>
    <scope>NUCLEOTIDE SEQUENCE [LARGE SCALE GENOMIC DNA]</scope>
</reference>
<evidence type="ECO:0000256" key="1">
    <source>
        <dbReference type="ARBA" id="ARBA00022723"/>
    </source>
</evidence>
<dbReference type="InterPro" id="IPR001293">
    <property type="entry name" value="Znf_TRAF"/>
</dbReference>
<keyword evidence="4 5" id="KW-0862">Zinc</keyword>
<dbReference type="PANTHER" id="PTHR15933">
    <property type="entry name" value="PROTEIN CBG16327"/>
    <property type="match status" value="1"/>
</dbReference>
<dbReference type="PROSITE" id="PS50145">
    <property type="entry name" value="ZF_TRAF"/>
    <property type="match status" value="1"/>
</dbReference>
<evidence type="ECO:0000256" key="3">
    <source>
        <dbReference type="ARBA" id="ARBA00022786"/>
    </source>
</evidence>
<dbReference type="Pfam" id="PF15966">
    <property type="entry name" value="F-box_4"/>
    <property type="match status" value="1"/>
</dbReference>
<dbReference type="SUPFAM" id="SSF81383">
    <property type="entry name" value="F-box domain"/>
    <property type="match status" value="1"/>
</dbReference>
<dbReference type="Gene3D" id="3.30.40.150">
    <property type="entry name" value="TRAF-like zinc-finger, N-terminal subdomain"/>
    <property type="match status" value="1"/>
</dbReference>
<evidence type="ECO:0000256" key="4">
    <source>
        <dbReference type="ARBA" id="ARBA00022833"/>
    </source>
</evidence>
<feature type="zinc finger region" description="TRAF-type" evidence="5">
    <location>
        <begin position="57"/>
        <end position="99"/>
    </location>
</feature>
<evidence type="ECO:0000313" key="9">
    <source>
        <dbReference type="WBParaSite" id="TCLT_0000626501-mRNA-1"/>
    </source>
</evidence>
<gene>
    <name evidence="7" type="ORF">TCLT_LOCUS6254</name>
</gene>
<reference evidence="9" key="1">
    <citation type="submission" date="2017-02" db="UniProtKB">
        <authorList>
            <consortium name="WormBaseParasite"/>
        </authorList>
    </citation>
    <scope>IDENTIFICATION</scope>
</reference>
<dbReference type="InterPro" id="IPR036047">
    <property type="entry name" value="F-box-like_dom_sf"/>
</dbReference>
<accession>A0A0N5D0E3</accession>
<dbReference type="OrthoDB" id="5918172at2759"/>
<name>A0A0N5D0E3_THECL</name>